<dbReference type="Proteomes" id="UP001595699">
    <property type="component" value="Unassembled WGS sequence"/>
</dbReference>
<comment type="caution">
    <text evidence="4">The sequence shown here is derived from an EMBL/GenBank/DDBJ whole genome shotgun (WGS) entry which is preliminary data.</text>
</comment>
<protein>
    <submittedName>
        <fullName evidence="4">Nitroreductase family protein</fullName>
    </submittedName>
</protein>
<name>A0ABV7YFM4_9ACTN</name>
<dbReference type="EMBL" id="JBHRZH010000023">
    <property type="protein sequence ID" value="MFC3764150.1"/>
    <property type="molecule type" value="Genomic_DNA"/>
</dbReference>
<keyword evidence="2" id="KW-0560">Oxidoreductase</keyword>
<dbReference type="SUPFAM" id="SSF55469">
    <property type="entry name" value="FMN-dependent nitroreductase-like"/>
    <property type="match status" value="1"/>
</dbReference>
<evidence type="ECO:0000256" key="1">
    <source>
        <dbReference type="ARBA" id="ARBA00007118"/>
    </source>
</evidence>
<dbReference type="InterPro" id="IPR000415">
    <property type="entry name" value="Nitroreductase-like"/>
</dbReference>
<dbReference type="Gene3D" id="3.40.109.10">
    <property type="entry name" value="NADH Oxidase"/>
    <property type="match status" value="1"/>
</dbReference>
<sequence length="216" mass="23896">MNLEDIDHLLTTTPSVRKKLDLDRPVEPEVVADCLRLALQAPTAGGQQTWRWLVVRDQEIKNELGKFFRSVGSAYVDNVEKRLGDAAHSPAGKRSLSSGRFLIDNIERVPVMVIPCQLGRPDDGNQTLSAFYGSIFPAVWSFQLALRSRGLGSTLTTYHLTYEAEAAKILGIPENVTQVGLLPVAYTTVSDFKPAPRNPLEQVAFADRWEAPLHGE</sequence>
<evidence type="ECO:0000313" key="4">
    <source>
        <dbReference type="EMBL" id="MFC3764150.1"/>
    </source>
</evidence>
<dbReference type="PANTHER" id="PTHR43673">
    <property type="entry name" value="NAD(P)H NITROREDUCTASE YDGI-RELATED"/>
    <property type="match status" value="1"/>
</dbReference>
<proteinExistence type="inferred from homology"/>
<dbReference type="RefSeq" id="WP_239553701.1">
    <property type="nucleotide sequence ID" value="NZ_JAFBCM010000001.1"/>
</dbReference>
<accession>A0ABV7YFM4</accession>
<keyword evidence="5" id="KW-1185">Reference proteome</keyword>
<organism evidence="4 5">
    <name type="scientific">Tenggerimyces flavus</name>
    <dbReference type="NCBI Taxonomy" id="1708749"/>
    <lineage>
        <taxon>Bacteria</taxon>
        <taxon>Bacillati</taxon>
        <taxon>Actinomycetota</taxon>
        <taxon>Actinomycetes</taxon>
        <taxon>Propionibacteriales</taxon>
        <taxon>Nocardioidaceae</taxon>
        <taxon>Tenggerimyces</taxon>
    </lineage>
</organism>
<evidence type="ECO:0000313" key="5">
    <source>
        <dbReference type="Proteomes" id="UP001595699"/>
    </source>
</evidence>
<evidence type="ECO:0000259" key="3">
    <source>
        <dbReference type="Pfam" id="PF00881"/>
    </source>
</evidence>
<dbReference type="InterPro" id="IPR029479">
    <property type="entry name" value="Nitroreductase"/>
</dbReference>
<gene>
    <name evidence="4" type="ORF">ACFOUW_25170</name>
</gene>
<evidence type="ECO:0000256" key="2">
    <source>
        <dbReference type="ARBA" id="ARBA00023002"/>
    </source>
</evidence>
<dbReference type="CDD" id="cd02062">
    <property type="entry name" value="Nitro_FMN_reductase"/>
    <property type="match status" value="1"/>
</dbReference>
<dbReference type="Pfam" id="PF00881">
    <property type="entry name" value="Nitroreductase"/>
    <property type="match status" value="1"/>
</dbReference>
<feature type="domain" description="Nitroreductase" evidence="3">
    <location>
        <begin position="15"/>
        <end position="186"/>
    </location>
</feature>
<reference evidence="5" key="1">
    <citation type="journal article" date="2019" name="Int. J. Syst. Evol. Microbiol.">
        <title>The Global Catalogue of Microorganisms (GCM) 10K type strain sequencing project: providing services to taxonomists for standard genome sequencing and annotation.</title>
        <authorList>
            <consortium name="The Broad Institute Genomics Platform"/>
            <consortium name="The Broad Institute Genome Sequencing Center for Infectious Disease"/>
            <person name="Wu L."/>
            <person name="Ma J."/>
        </authorList>
    </citation>
    <scope>NUCLEOTIDE SEQUENCE [LARGE SCALE GENOMIC DNA]</scope>
    <source>
        <strain evidence="5">CGMCC 4.7241</strain>
    </source>
</reference>
<comment type="similarity">
    <text evidence="1">Belongs to the nitroreductase family.</text>
</comment>
<dbReference type="PANTHER" id="PTHR43673:SF10">
    <property type="entry name" value="NADH DEHYDROGENASE_NAD(P)H NITROREDUCTASE XCC3605-RELATED"/>
    <property type="match status" value="1"/>
</dbReference>